<evidence type="ECO:0000313" key="4">
    <source>
        <dbReference type="Proteomes" id="UP000007305"/>
    </source>
</evidence>
<feature type="transmembrane region" description="Helical" evidence="2">
    <location>
        <begin position="185"/>
        <end position="205"/>
    </location>
</feature>
<organism evidence="3 4">
    <name type="scientific">Zea mays</name>
    <name type="common">Maize</name>
    <dbReference type="NCBI Taxonomy" id="4577"/>
    <lineage>
        <taxon>Eukaryota</taxon>
        <taxon>Viridiplantae</taxon>
        <taxon>Streptophyta</taxon>
        <taxon>Embryophyta</taxon>
        <taxon>Tracheophyta</taxon>
        <taxon>Spermatophyta</taxon>
        <taxon>Magnoliopsida</taxon>
        <taxon>Liliopsida</taxon>
        <taxon>Poales</taxon>
        <taxon>Poaceae</taxon>
        <taxon>PACMAD clade</taxon>
        <taxon>Panicoideae</taxon>
        <taxon>Andropogonodae</taxon>
        <taxon>Andropogoneae</taxon>
        <taxon>Tripsacinae</taxon>
        <taxon>Zea</taxon>
    </lineage>
</organism>
<feature type="region of interest" description="Disordered" evidence="1">
    <location>
        <begin position="1"/>
        <end position="22"/>
    </location>
</feature>
<evidence type="ECO:0000256" key="1">
    <source>
        <dbReference type="SAM" id="MobiDB-lite"/>
    </source>
</evidence>
<keyword evidence="2" id="KW-0472">Membrane</keyword>
<evidence type="ECO:0000313" key="3">
    <source>
        <dbReference type="EnsemblPlants" id="Zm00001eb204140_P001"/>
    </source>
</evidence>
<dbReference type="InParanoid" id="A0A804P2J6"/>
<dbReference type="AlphaFoldDB" id="A0A804P2J6"/>
<evidence type="ECO:0000256" key="2">
    <source>
        <dbReference type="SAM" id="Phobius"/>
    </source>
</evidence>
<feature type="transmembrane region" description="Helical" evidence="2">
    <location>
        <begin position="49"/>
        <end position="68"/>
    </location>
</feature>
<feature type="transmembrane region" description="Helical" evidence="2">
    <location>
        <begin position="159"/>
        <end position="178"/>
    </location>
</feature>
<keyword evidence="2" id="KW-1133">Transmembrane helix</keyword>
<keyword evidence="2" id="KW-0812">Transmembrane</keyword>
<protein>
    <submittedName>
        <fullName evidence="3">Uncharacterized protein</fullName>
    </submittedName>
</protein>
<reference evidence="3" key="2">
    <citation type="submission" date="2019-07" db="EMBL/GenBank/DDBJ databases">
        <authorList>
            <person name="Seetharam A."/>
            <person name="Woodhouse M."/>
            <person name="Cannon E."/>
        </authorList>
    </citation>
    <scope>NUCLEOTIDE SEQUENCE [LARGE SCALE GENOMIC DNA]</scope>
    <source>
        <strain evidence="3">cv. B73</strain>
    </source>
</reference>
<dbReference type="EnsemblPlants" id="Zm00001eb204140_T001">
    <property type="protein sequence ID" value="Zm00001eb204140_P001"/>
    <property type="gene ID" value="Zm00001eb204140"/>
</dbReference>
<sequence>MSKELCCSHEQNQSRPHPPHPTVLRQGVFVKCTELQRTFYKTPLTQHRWMWRMWSGLILLMGAPTLLAHKIRSHSKKASSHGCDCEWTDRSNEAALEPVHEALDPGQDTALLFFNICLLLGLLGVAVDDVVEEAGTASMAVAVAESPPHDRLPEPPDHLFHLLILLVVAVLVVLISVAEPLPRRHILLLVLVVVVVEVEPVPLHAHALCRLWGGGSLLLLLLVLDVVETVAAHVVVEVEAEPPPQHLVLPRPDCRRALVVVPVGVGERRRLLACNSHLPLSVAVRERAIRVRLGHGHLLPRLPGHLCGCGQDGKVAHCLLAPRAVARTRELVRRVTVDPVVAFQPEVVVVVEPVRRQAEEFEPMLLLLRRDGLLFSGAGGARLSVDRGVG</sequence>
<feature type="transmembrane region" description="Helical" evidence="2">
    <location>
        <begin position="110"/>
        <end position="127"/>
    </location>
</feature>
<accession>A0A804P2J6</accession>
<dbReference type="Gramene" id="Zm00001eb204140_T001">
    <property type="protein sequence ID" value="Zm00001eb204140_P001"/>
    <property type="gene ID" value="Zm00001eb204140"/>
</dbReference>
<reference evidence="3" key="3">
    <citation type="submission" date="2021-05" db="UniProtKB">
        <authorList>
            <consortium name="EnsemblPlants"/>
        </authorList>
    </citation>
    <scope>IDENTIFICATION</scope>
    <source>
        <strain evidence="3">cv. B73</strain>
    </source>
</reference>
<proteinExistence type="predicted"/>
<keyword evidence="4" id="KW-1185">Reference proteome</keyword>
<dbReference type="Proteomes" id="UP000007305">
    <property type="component" value="Chromosome 4"/>
</dbReference>
<name>A0A804P2J6_MAIZE</name>
<reference evidence="4" key="1">
    <citation type="journal article" date="2009" name="Science">
        <title>The B73 maize genome: complexity, diversity, and dynamics.</title>
        <authorList>
            <person name="Schnable P.S."/>
            <person name="Ware D."/>
            <person name="Fulton R.S."/>
            <person name="Stein J.C."/>
            <person name="Wei F."/>
            <person name="Pasternak S."/>
            <person name="Liang C."/>
            <person name="Zhang J."/>
            <person name="Fulton L."/>
            <person name="Graves T.A."/>
            <person name="Minx P."/>
            <person name="Reily A.D."/>
            <person name="Courtney L."/>
            <person name="Kruchowski S.S."/>
            <person name="Tomlinson C."/>
            <person name="Strong C."/>
            <person name="Delehaunty K."/>
            <person name="Fronick C."/>
            <person name="Courtney B."/>
            <person name="Rock S.M."/>
            <person name="Belter E."/>
            <person name="Du F."/>
            <person name="Kim K."/>
            <person name="Abbott R.M."/>
            <person name="Cotton M."/>
            <person name="Levy A."/>
            <person name="Marchetto P."/>
            <person name="Ochoa K."/>
            <person name="Jackson S.M."/>
            <person name="Gillam B."/>
            <person name="Chen W."/>
            <person name="Yan L."/>
            <person name="Higginbotham J."/>
            <person name="Cardenas M."/>
            <person name="Waligorski J."/>
            <person name="Applebaum E."/>
            <person name="Phelps L."/>
            <person name="Falcone J."/>
            <person name="Kanchi K."/>
            <person name="Thane T."/>
            <person name="Scimone A."/>
            <person name="Thane N."/>
            <person name="Henke J."/>
            <person name="Wang T."/>
            <person name="Ruppert J."/>
            <person name="Shah N."/>
            <person name="Rotter K."/>
            <person name="Hodges J."/>
            <person name="Ingenthron E."/>
            <person name="Cordes M."/>
            <person name="Kohlberg S."/>
            <person name="Sgro J."/>
            <person name="Delgado B."/>
            <person name="Mead K."/>
            <person name="Chinwalla A."/>
            <person name="Leonard S."/>
            <person name="Crouse K."/>
            <person name="Collura K."/>
            <person name="Kudrna D."/>
            <person name="Currie J."/>
            <person name="He R."/>
            <person name="Angelova A."/>
            <person name="Rajasekar S."/>
            <person name="Mueller T."/>
            <person name="Lomeli R."/>
            <person name="Scara G."/>
            <person name="Ko A."/>
            <person name="Delaney K."/>
            <person name="Wissotski M."/>
            <person name="Lopez G."/>
            <person name="Campos D."/>
            <person name="Braidotti M."/>
            <person name="Ashley E."/>
            <person name="Golser W."/>
            <person name="Kim H."/>
            <person name="Lee S."/>
            <person name="Lin J."/>
            <person name="Dujmic Z."/>
            <person name="Kim W."/>
            <person name="Talag J."/>
            <person name="Zuccolo A."/>
            <person name="Fan C."/>
            <person name="Sebastian A."/>
            <person name="Kramer M."/>
            <person name="Spiegel L."/>
            <person name="Nascimento L."/>
            <person name="Zutavern T."/>
            <person name="Miller B."/>
            <person name="Ambroise C."/>
            <person name="Muller S."/>
            <person name="Spooner W."/>
            <person name="Narechania A."/>
            <person name="Ren L."/>
            <person name="Wei S."/>
            <person name="Kumari S."/>
            <person name="Faga B."/>
            <person name="Levy M.J."/>
            <person name="McMahan L."/>
            <person name="Van Buren P."/>
            <person name="Vaughn M.W."/>
            <person name="Ying K."/>
            <person name="Yeh C.-T."/>
            <person name="Emrich S.J."/>
            <person name="Jia Y."/>
            <person name="Kalyanaraman A."/>
            <person name="Hsia A.-P."/>
            <person name="Barbazuk W.B."/>
            <person name="Baucom R.S."/>
            <person name="Brutnell T.P."/>
            <person name="Carpita N.C."/>
            <person name="Chaparro C."/>
            <person name="Chia J.-M."/>
            <person name="Deragon J.-M."/>
            <person name="Estill J.C."/>
            <person name="Fu Y."/>
            <person name="Jeddeloh J.A."/>
            <person name="Han Y."/>
            <person name="Lee H."/>
            <person name="Li P."/>
            <person name="Lisch D.R."/>
            <person name="Liu S."/>
            <person name="Liu Z."/>
            <person name="Nagel D.H."/>
            <person name="McCann M.C."/>
            <person name="SanMiguel P."/>
            <person name="Myers A.M."/>
            <person name="Nettleton D."/>
            <person name="Nguyen J."/>
            <person name="Penning B.W."/>
            <person name="Ponnala L."/>
            <person name="Schneider K.L."/>
            <person name="Schwartz D.C."/>
            <person name="Sharma A."/>
            <person name="Soderlund C."/>
            <person name="Springer N.M."/>
            <person name="Sun Q."/>
            <person name="Wang H."/>
            <person name="Waterman M."/>
            <person name="Westerman R."/>
            <person name="Wolfgruber T.K."/>
            <person name="Yang L."/>
            <person name="Yu Y."/>
            <person name="Zhang L."/>
            <person name="Zhou S."/>
            <person name="Zhu Q."/>
            <person name="Bennetzen J.L."/>
            <person name="Dawe R.K."/>
            <person name="Jiang J."/>
            <person name="Jiang N."/>
            <person name="Presting G.G."/>
            <person name="Wessler S.R."/>
            <person name="Aluru S."/>
            <person name="Martienssen R.A."/>
            <person name="Clifton S.W."/>
            <person name="McCombie W.R."/>
            <person name="Wing R.A."/>
            <person name="Wilson R.K."/>
        </authorList>
    </citation>
    <scope>NUCLEOTIDE SEQUENCE [LARGE SCALE GENOMIC DNA]</scope>
    <source>
        <strain evidence="4">cv. B73</strain>
    </source>
</reference>